<dbReference type="PANTHER" id="PTHR11496:SF102">
    <property type="entry name" value="ALCOHOL DEHYDROGENASE 4"/>
    <property type="match status" value="1"/>
</dbReference>
<gene>
    <name evidence="6" type="ORF">FVP33_17950</name>
</gene>
<dbReference type="InterPro" id="IPR034786">
    <property type="entry name" value="MAR"/>
</dbReference>
<dbReference type="GO" id="GO:0018506">
    <property type="term" value="F:maleylacetate reductase activity"/>
    <property type="evidence" value="ECO:0007669"/>
    <property type="project" value="InterPro"/>
</dbReference>
<reference evidence="6 7" key="1">
    <citation type="submission" date="2019-08" db="EMBL/GenBank/DDBJ databases">
        <title>Bacterial whole genome sequence for Glaciihabitans sp. CHu50b-6-2.</title>
        <authorList>
            <person name="Jin L."/>
        </authorList>
    </citation>
    <scope>NUCLEOTIDE SEQUENCE [LARGE SCALE GENOMIC DNA]</scope>
    <source>
        <strain evidence="6 7">CHu50b-6-2</strain>
    </source>
</reference>
<evidence type="ECO:0000256" key="1">
    <source>
        <dbReference type="ARBA" id="ARBA00007358"/>
    </source>
</evidence>
<dbReference type="GO" id="GO:0046872">
    <property type="term" value="F:metal ion binding"/>
    <property type="evidence" value="ECO:0007669"/>
    <property type="project" value="InterPro"/>
</dbReference>
<dbReference type="EMBL" id="VRMG01000015">
    <property type="protein sequence ID" value="TXN28350.1"/>
    <property type="molecule type" value="Genomic_DNA"/>
</dbReference>
<evidence type="ECO:0000256" key="3">
    <source>
        <dbReference type="ARBA" id="ARBA00023027"/>
    </source>
</evidence>
<accession>A0A5C8UM37</accession>
<dbReference type="Gene3D" id="1.20.1090.10">
    <property type="entry name" value="Dehydroquinate synthase-like - alpha domain"/>
    <property type="match status" value="1"/>
</dbReference>
<evidence type="ECO:0000256" key="2">
    <source>
        <dbReference type="ARBA" id="ARBA00023002"/>
    </source>
</evidence>
<dbReference type="InterPro" id="IPR001670">
    <property type="entry name" value="ADH_Fe/GldA"/>
</dbReference>
<evidence type="ECO:0000313" key="7">
    <source>
        <dbReference type="Proteomes" id="UP000321379"/>
    </source>
</evidence>
<evidence type="ECO:0000259" key="5">
    <source>
        <dbReference type="Pfam" id="PF25137"/>
    </source>
</evidence>
<dbReference type="Proteomes" id="UP000321379">
    <property type="component" value="Unassembled WGS sequence"/>
</dbReference>
<dbReference type="SUPFAM" id="SSF56796">
    <property type="entry name" value="Dehydroquinate synthase-like"/>
    <property type="match status" value="1"/>
</dbReference>
<dbReference type="InterPro" id="IPR039697">
    <property type="entry name" value="Alcohol_dehydrogenase_Fe"/>
</dbReference>
<dbReference type="Pfam" id="PF00465">
    <property type="entry name" value="Fe-ADH"/>
    <property type="match status" value="1"/>
</dbReference>
<evidence type="ECO:0000313" key="6">
    <source>
        <dbReference type="EMBL" id="TXN28350.1"/>
    </source>
</evidence>
<dbReference type="GO" id="GO:0004022">
    <property type="term" value="F:alcohol dehydrogenase (NAD+) activity"/>
    <property type="evidence" value="ECO:0007669"/>
    <property type="project" value="TreeGrafter"/>
</dbReference>
<protein>
    <submittedName>
        <fullName evidence="6">Maleylacetate reductase</fullName>
    </submittedName>
</protein>
<comment type="similarity">
    <text evidence="1">Belongs to the iron-containing alcohol dehydrogenase family.</text>
</comment>
<dbReference type="Gene3D" id="3.40.50.1970">
    <property type="match status" value="1"/>
</dbReference>
<keyword evidence="7" id="KW-1185">Reference proteome</keyword>
<keyword evidence="3" id="KW-0520">NAD</keyword>
<sequence length="358" mass="36928">MERFAHNTLAQRVVVGTGTIVGDLLDEVARLSLGRVLLIGENRPDGPAAEIDAALHPVAWLTSIEQHVPADLATRARETATESAADGIVAVGGGSSIGLAKIIALSHGIPIIAVPTTFAGSEATDVWGITEDGHKKTGHDLRVLPRTVVYDTTLTATLPAFMIAASGMNSVAHAIDTLWAPSADPINGALALEALRALNTGLRAIVAGDAADADRMEATTGTYLAGAAFASAGSGLHHKICHVLGGTFGYPHAPTHAVVLPYVLALNGPLVPDTTRRIADVLGTGTALGGLIALGAALDAPRALRDIGPVFDHAAAADIILGEAPPSNPRRLTRDLLIELLDLAWQGGDAEELERNAR</sequence>
<dbReference type="InterPro" id="IPR056798">
    <property type="entry name" value="ADH_Fe_C"/>
</dbReference>
<dbReference type="PANTHER" id="PTHR11496">
    <property type="entry name" value="ALCOHOL DEHYDROGENASE"/>
    <property type="match status" value="1"/>
</dbReference>
<comment type="caution">
    <text evidence="6">The sequence shown here is derived from an EMBL/GenBank/DDBJ whole genome shotgun (WGS) entry which is preliminary data.</text>
</comment>
<keyword evidence="2" id="KW-0560">Oxidoreductase</keyword>
<dbReference type="Pfam" id="PF25137">
    <property type="entry name" value="ADH_Fe_C"/>
    <property type="match status" value="1"/>
</dbReference>
<dbReference type="AlphaFoldDB" id="A0A5C8UM37"/>
<proteinExistence type="inferred from homology"/>
<name>A0A5C8UM37_9MICO</name>
<dbReference type="CDD" id="cd08177">
    <property type="entry name" value="MAR"/>
    <property type="match status" value="1"/>
</dbReference>
<evidence type="ECO:0000259" key="4">
    <source>
        <dbReference type="Pfam" id="PF00465"/>
    </source>
</evidence>
<feature type="domain" description="Fe-containing alcohol dehydrogenase-like C-terminal" evidence="5">
    <location>
        <begin position="164"/>
        <end position="343"/>
    </location>
</feature>
<dbReference type="RefSeq" id="WP_147785064.1">
    <property type="nucleotide sequence ID" value="NZ_VRMG01000015.1"/>
</dbReference>
<feature type="domain" description="Alcohol dehydrogenase iron-type/glycerol dehydrogenase GldA" evidence="4">
    <location>
        <begin position="11"/>
        <end position="152"/>
    </location>
</feature>
<organism evidence="6 7">
    <name type="scientific">Lacisediminihabitans profunda</name>
    <dbReference type="NCBI Taxonomy" id="2594790"/>
    <lineage>
        <taxon>Bacteria</taxon>
        <taxon>Bacillati</taxon>
        <taxon>Actinomycetota</taxon>
        <taxon>Actinomycetes</taxon>
        <taxon>Micrococcales</taxon>
        <taxon>Microbacteriaceae</taxon>
        <taxon>Lacisediminihabitans</taxon>
    </lineage>
</organism>